<organism evidence="1 2">
    <name type="scientific">Yoonia rhodophyticola</name>
    <dbReference type="NCBI Taxonomy" id="3137370"/>
    <lineage>
        <taxon>Bacteria</taxon>
        <taxon>Pseudomonadati</taxon>
        <taxon>Pseudomonadota</taxon>
        <taxon>Alphaproteobacteria</taxon>
        <taxon>Rhodobacterales</taxon>
        <taxon>Paracoccaceae</taxon>
        <taxon>Yoonia</taxon>
    </lineage>
</organism>
<dbReference type="KEGG" id="yrh:AABB31_09130"/>
<evidence type="ECO:0000313" key="2">
    <source>
        <dbReference type="Proteomes" id="UP001470809"/>
    </source>
</evidence>
<dbReference type="AlphaFoldDB" id="A0AAN0MCJ3"/>
<evidence type="ECO:0000313" key="1">
    <source>
        <dbReference type="EMBL" id="WZU69004.2"/>
    </source>
</evidence>
<name>A0AAN0MCJ3_9RHOB</name>
<keyword evidence="2" id="KW-1185">Reference proteome</keyword>
<proteinExistence type="predicted"/>
<accession>A0AAN0MCJ3</accession>
<reference evidence="1 2" key="2">
    <citation type="submission" date="2024-08" db="EMBL/GenBank/DDBJ databases">
        <title>Phylogenomic analyses of a clade within the roseobacter group suggest taxonomic reassignments of species of the genera Aestuariivita, Citreicella, Loktanella, Nautella, Pelagibaca, Ruegeria, Thalassobius, Thiobacimonas and Tropicibacter, and the proposal o.</title>
        <authorList>
            <person name="Jeon C.O."/>
        </authorList>
    </citation>
    <scope>NUCLEOTIDE SEQUENCE [LARGE SCALE GENOMIC DNA]</scope>
    <source>
        <strain evidence="1 2">SS1-5</strain>
    </source>
</reference>
<reference evidence="2" key="1">
    <citation type="submission" date="2024-04" db="EMBL/GenBank/DDBJ databases">
        <title>Phylogenomic analyses of a clade within the roseobacter group suggest taxonomic reassignments of species of the genera Aestuariivita, Citreicella, Loktanella, Nautella, Pelagibaca, Ruegeria, Thalassobius, Thiobacimonas and Tropicibacter, and the proposal o.</title>
        <authorList>
            <person name="Jeon C.O."/>
        </authorList>
    </citation>
    <scope>NUCLEOTIDE SEQUENCE [LARGE SCALE GENOMIC DNA]</scope>
    <source>
        <strain evidence="2">SS1-5</strain>
    </source>
</reference>
<dbReference type="InterPro" id="IPR021815">
    <property type="entry name" value="TsiV"/>
</dbReference>
<dbReference type="EMBL" id="CP151767">
    <property type="protein sequence ID" value="WZU69004.2"/>
    <property type="molecule type" value="Genomic_DNA"/>
</dbReference>
<dbReference type="Pfam" id="PF11876">
    <property type="entry name" value="TsiV"/>
    <property type="match status" value="1"/>
</dbReference>
<dbReference type="RefSeq" id="WP_373635701.1">
    <property type="nucleotide sequence ID" value="NZ_CP151767.2"/>
</dbReference>
<sequence>MSMDKDQIKELGNLAIGFHDAPDEPALDFSMQALLAVDQSDDPQKRAAVLDVFAEFQKTFADDVGAYQKRNANRLSPIKGDGFVDYYRKLMADLDPAEDEFSIHLTDPDIPPSHAAQAFLAGTDDLDEVPYSTVMAHVPLEWFADHDAEWIALMLDWCNRLKPVKGTIGIAMTTEAGMMRARFREQWPYLARFPGLDDEVAFFEANCVTGKIGSVNWLTILNDELLAGIGGLDDLTSALGDAAKIHKWDGGVLIQAGDLPDIGDRNADLWPTAYCAVNDALRPIRFEDYPNTPMALLNVPEPLDPYEETLRWVRRFDREE</sequence>
<protein>
    <submittedName>
        <fullName evidence="1">Type VI immunity family protein</fullName>
    </submittedName>
</protein>
<gene>
    <name evidence="1" type="ORF">AABB31_09130</name>
</gene>
<dbReference type="Proteomes" id="UP001470809">
    <property type="component" value="Chromosome"/>
</dbReference>